<comment type="caution">
    <text evidence="2">The sequence shown here is derived from an EMBL/GenBank/DDBJ whole genome shotgun (WGS) entry which is preliminary data.</text>
</comment>
<dbReference type="RefSeq" id="WP_101270203.1">
    <property type="nucleotide sequence ID" value="NZ_NWTK01000017.1"/>
</dbReference>
<reference evidence="2 3" key="1">
    <citation type="submission" date="2017-09" db="EMBL/GenBank/DDBJ databases">
        <title>Biodiversity and function of Thalassospira species in the particle-attached aromatic-hydrocarbon-degrading consortia from the surface seawater of the South China Sea.</title>
        <authorList>
            <person name="Dong C."/>
            <person name="Liu R."/>
            <person name="Shao Z."/>
        </authorList>
    </citation>
    <scope>NUCLEOTIDE SEQUENCE [LARGE SCALE GENOMIC DNA]</scope>
    <source>
        <strain evidence="2 3">CSC1P2</strain>
    </source>
</reference>
<accession>A0A2N3KIL6</accession>
<dbReference type="SUPFAM" id="SSF52833">
    <property type="entry name" value="Thioredoxin-like"/>
    <property type="match status" value="1"/>
</dbReference>
<gene>
    <name evidence="2" type="ORF">COO20_21170</name>
</gene>
<evidence type="ECO:0000313" key="2">
    <source>
        <dbReference type="EMBL" id="PKR50392.1"/>
    </source>
</evidence>
<feature type="signal peptide" evidence="1">
    <location>
        <begin position="1"/>
        <end position="18"/>
    </location>
</feature>
<dbReference type="Proteomes" id="UP000233597">
    <property type="component" value="Unassembled WGS sequence"/>
</dbReference>
<keyword evidence="1" id="KW-0732">Signal</keyword>
<dbReference type="AlphaFoldDB" id="A0A2N3KIL6"/>
<sequence>MIRWLFLILALTASPAFANHPGEDLDEVMADKEPYFEVTNTGKVPEIELFNQNQGRFNLSDLDDQILILSFVPRDCGAACAEQQTLLASSQARLNISPMREMVTFITVHSEDFSDTPSWDLVNWRPVMPSSDISAVTVADKFAKLSQRDGSAPMIHIIDRNTRHAGIFHGTSFNQMNLILYVNGLTNAAHPPKPPVEKGWLDQLTDWFSKVGKEP</sequence>
<organism evidence="2 3">
    <name type="scientific">Thalassospira marina</name>
    <dbReference type="NCBI Taxonomy" id="2048283"/>
    <lineage>
        <taxon>Bacteria</taxon>
        <taxon>Pseudomonadati</taxon>
        <taxon>Pseudomonadota</taxon>
        <taxon>Alphaproteobacteria</taxon>
        <taxon>Rhodospirillales</taxon>
        <taxon>Thalassospiraceae</taxon>
        <taxon>Thalassospira</taxon>
    </lineage>
</organism>
<dbReference type="Gene3D" id="3.40.30.10">
    <property type="entry name" value="Glutaredoxin"/>
    <property type="match status" value="1"/>
</dbReference>
<evidence type="ECO:0000313" key="3">
    <source>
        <dbReference type="Proteomes" id="UP000233597"/>
    </source>
</evidence>
<protein>
    <submittedName>
        <fullName evidence="2">Cytochrome-c oxidase</fullName>
    </submittedName>
</protein>
<evidence type="ECO:0000256" key="1">
    <source>
        <dbReference type="SAM" id="SignalP"/>
    </source>
</evidence>
<dbReference type="OrthoDB" id="5296507at2"/>
<feature type="chain" id="PRO_5014800990" evidence="1">
    <location>
        <begin position="19"/>
        <end position="215"/>
    </location>
</feature>
<name>A0A2N3KIL6_9PROT</name>
<proteinExistence type="predicted"/>
<dbReference type="EMBL" id="NWTK01000017">
    <property type="protein sequence ID" value="PKR50392.1"/>
    <property type="molecule type" value="Genomic_DNA"/>
</dbReference>
<dbReference type="InterPro" id="IPR036249">
    <property type="entry name" value="Thioredoxin-like_sf"/>
</dbReference>